<dbReference type="Pfam" id="PF12796">
    <property type="entry name" value="Ank_2"/>
    <property type="match status" value="1"/>
</dbReference>
<keyword evidence="5" id="KW-1185">Reference proteome</keyword>
<proteinExistence type="predicted"/>
<dbReference type="PANTHER" id="PTHR24189">
    <property type="entry name" value="MYOTROPHIN"/>
    <property type="match status" value="1"/>
</dbReference>
<protein>
    <submittedName>
        <fullName evidence="4">Ankyrin</fullName>
    </submittedName>
</protein>
<accession>N1QEM8</accession>
<dbReference type="PROSITE" id="PS50088">
    <property type="entry name" value="ANK_REPEAT"/>
    <property type="match status" value="2"/>
</dbReference>
<evidence type="ECO:0000313" key="5">
    <source>
        <dbReference type="Proteomes" id="UP000016931"/>
    </source>
</evidence>
<dbReference type="HOGENOM" id="CLU_064330_1_0_1"/>
<dbReference type="SMART" id="SM00248">
    <property type="entry name" value="ANK"/>
    <property type="match status" value="4"/>
</dbReference>
<dbReference type="InterPro" id="IPR002110">
    <property type="entry name" value="Ankyrin_rpt"/>
</dbReference>
<sequence>LLWAVEQGYQDVVVYLLSAAVEPSTSVVRKAILIKDTAILQLLFEKAWDTNKALGWSEPPALAYAVKDVGLTAWFLAHGADPNASCMLGLTPLTFAIRDADLSIIEMLFAHGGDVQQGYLLHAAVSRERDNSAILEYLIQKGAPVNAVQFYNRPGIYRMQETFGSGTALHDAAAAGRDDVLRVLISYGARLDIKDSCGDLAVELAEHYGHYGTAQYLR</sequence>
<evidence type="ECO:0000256" key="3">
    <source>
        <dbReference type="PROSITE-ProRule" id="PRU00023"/>
    </source>
</evidence>
<evidence type="ECO:0000313" key="4">
    <source>
        <dbReference type="EMBL" id="EMF10880.1"/>
    </source>
</evidence>
<name>N1QEM8_SPHMS</name>
<dbReference type="OrthoDB" id="1722345at2759"/>
<dbReference type="EMBL" id="KB456267">
    <property type="protein sequence ID" value="EMF10880.1"/>
    <property type="molecule type" value="Genomic_DNA"/>
</dbReference>
<dbReference type="Gene3D" id="1.25.40.20">
    <property type="entry name" value="Ankyrin repeat-containing domain"/>
    <property type="match status" value="2"/>
</dbReference>
<feature type="non-terminal residue" evidence="4">
    <location>
        <position position="218"/>
    </location>
</feature>
<evidence type="ECO:0000256" key="1">
    <source>
        <dbReference type="ARBA" id="ARBA00022737"/>
    </source>
</evidence>
<dbReference type="OMA" id="DHYPSRA"/>
<dbReference type="InterPro" id="IPR050745">
    <property type="entry name" value="Multifunctional_regulatory"/>
</dbReference>
<dbReference type="eggNOG" id="KOG0508">
    <property type="taxonomic scope" value="Eukaryota"/>
</dbReference>
<gene>
    <name evidence="4" type="ORF">SEPMUDRAFT_13714</name>
</gene>
<dbReference type="STRING" id="692275.N1QEM8"/>
<keyword evidence="1" id="KW-0677">Repeat</keyword>
<reference evidence="4 5" key="1">
    <citation type="journal article" date="2012" name="PLoS Pathog.">
        <title>Diverse lifestyles and strategies of plant pathogenesis encoded in the genomes of eighteen Dothideomycetes fungi.</title>
        <authorList>
            <person name="Ohm R.A."/>
            <person name="Feau N."/>
            <person name="Henrissat B."/>
            <person name="Schoch C.L."/>
            <person name="Horwitz B.A."/>
            <person name="Barry K.W."/>
            <person name="Condon B.J."/>
            <person name="Copeland A.C."/>
            <person name="Dhillon B."/>
            <person name="Glaser F."/>
            <person name="Hesse C.N."/>
            <person name="Kosti I."/>
            <person name="LaButti K."/>
            <person name="Lindquist E.A."/>
            <person name="Lucas S."/>
            <person name="Salamov A.A."/>
            <person name="Bradshaw R.E."/>
            <person name="Ciuffetti L."/>
            <person name="Hamelin R.C."/>
            <person name="Kema G.H.J."/>
            <person name="Lawrence C."/>
            <person name="Scott J.A."/>
            <person name="Spatafora J.W."/>
            <person name="Turgeon B.G."/>
            <person name="de Wit P.J.G.M."/>
            <person name="Zhong S."/>
            <person name="Goodwin S.B."/>
            <person name="Grigoriev I.V."/>
        </authorList>
    </citation>
    <scope>NUCLEOTIDE SEQUENCE [LARGE SCALE GENOMIC DNA]</scope>
    <source>
        <strain evidence="4 5">SO2202</strain>
    </source>
</reference>
<dbReference type="SUPFAM" id="SSF48403">
    <property type="entry name" value="Ankyrin repeat"/>
    <property type="match status" value="1"/>
</dbReference>
<keyword evidence="2 3" id="KW-0040">ANK repeat</keyword>
<feature type="repeat" description="ANK" evidence="3">
    <location>
        <begin position="88"/>
        <end position="115"/>
    </location>
</feature>
<dbReference type="RefSeq" id="XP_016759001.1">
    <property type="nucleotide sequence ID" value="XM_016902828.1"/>
</dbReference>
<feature type="repeat" description="ANK" evidence="3">
    <location>
        <begin position="164"/>
        <end position="196"/>
    </location>
</feature>
<feature type="non-terminal residue" evidence="4">
    <location>
        <position position="1"/>
    </location>
</feature>
<dbReference type="InterPro" id="IPR036770">
    <property type="entry name" value="Ankyrin_rpt-contain_sf"/>
</dbReference>
<evidence type="ECO:0000256" key="2">
    <source>
        <dbReference type="ARBA" id="ARBA00023043"/>
    </source>
</evidence>
<dbReference type="Proteomes" id="UP000016931">
    <property type="component" value="Unassembled WGS sequence"/>
</dbReference>
<dbReference type="AlphaFoldDB" id="N1QEM8"/>
<dbReference type="PROSITE" id="PS50297">
    <property type="entry name" value="ANK_REP_REGION"/>
    <property type="match status" value="2"/>
</dbReference>
<organism evidence="4 5">
    <name type="scientific">Sphaerulina musiva (strain SO2202)</name>
    <name type="common">Poplar stem canker fungus</name>
    <name type="synonym">Septoria musiva</name>
    <dbReference type="NCBI Taxonomy" id="692275"/>
    <lineage>
        <taxon>Eukaryota</taxon>
        <taxon>Fungi</taxon>
        <taxon>Dikarya</taxon>
        <taxon>Ascomycota</taxon>
        <taxon>Pezizomycotina</taxon>
        <taxon>Dothideomycetes</taxon>
        <taxon>Dothideomycetidae</taxon>
        <taxon>Mycosphaerellales</taxon>
        <taxon>Mycosphaerellaceae</taxon>
        <taxon>Sphaerulina</taxon>
    </lineage>
</organism>
<dbReference type="GeneID" id="27899965"/>
<dbReference type="Pfam" id="PF13857">
    <property type="entry name" value="Ank_5"/>
    <property type="match status" value="1"/>
</dbReference>